<dbReference type="PANTHER" id="PTHR10587">
    <property type="entry name" value="GLYCOSYL TRANSFERASE-RELATED"/>
    <property type="match status" value="1"/>
</dbReference>
<dbReference type="InterPro" id="IPR011330">
    <property type="entry name" value="Glyco_hydro/deAcase_b/a-brl"/>
</dbReference>
<dbReference type="CDD" id="cd10959">
    <property type="entry name" value="CE4_NodB_like_3"/>
    <property type="match status" value="1"/>
</dbReference>
<dbReference type="InterPro" id="IPR002509">
    <property type="entry name" value="NODB_dom"/>
</dbReference>
<dbReference type="GO" id="GO:0046872">
    <property type="term" value="F:metal ion binding"/>
    <property type="evidence" value="ECO:0007669"/>
    <property type="project" value="UniProtKB-KW"/>
</dbReference>
<dbReference type="SUPFAM" id="SSF88713">
    <property type="entry name" value="Glycoside hydrolase/deacetylase"/>
    <property type="match status" value="1"/>
</dbReference>
<dbReference type="Proteomes" id="UP000323426">
    <property type="component" value="Unassembled WGS sequence"/>
</dbReference>
<dbReference type="InterPro" id="IPR050248">
    <property type="entry name" value="Polysacc_deacetylase_ArnD"/>
</dbReference>
<reference evidence="4 5" key="1">
    <citation type="submission" date="2019-09" db="EMBL/GenBank/DDBJ databases">
        <title>Genome sequence and assembly of Adhaeribacter sp.</title>
        <authorList>
            <person name="Chhetri G."/>
        </authorList>
    </citation>
    <scope>NUCLEOTIDE SEQUENCE [LARGE SCALE GENOMIC DNA]</scope>
    <source>
        <strain evidence="4 5">DK36</strain>
    </source>
</reference>
<evidence type="ECO:0000259" key="3">
    <source>
        <dbReference type="PROSITE" id="PS51677"/>
    </source>
</evidence>
<keyword evidence="1" id="KW-0479">Metal-binding</keyword>
<gene>
    <name evidence="4" type="ORF">F0145_05235</name>
</gene>
<protein>
    <submittedName>
        <fullName evidence="4">Polysaccharide deacetylase family protein</fullName>
    </submittedName>
</protein>
<evidence type="ECO:0000313" key="4">
    <source>
        <dbReference type="EMBL" id="KAA5548132.1"/>
    </source>
</evidence>
<dbReference type="PROSITE" id="PS51677">
    <property type="entry name" value="NODB"/>
    <property type="match status" value="1"/>
</dbReference>
<dbReference type="GO" id="GO:0016020">
    <property type="term" value="C:membrane"/>
    <property type="evidence" value="ECO:0007669"/>
    <property type="project" value="TreeGrafter"/>
</dbReference>
<evidence type="ECO:0000256" key="1">
    <source>
        <dbReference type="ARBA" id="ARBA00022723"/>
    </source>
</evidence>
<dbReference type="GO" id="GO:0005975">
    <property type="term" value="P:carbohydrate metabolic process"/>
    <property type="evidence" value="ECO:0007669"/>
    <property type="project" value="InterPro"/>
</dbReference>
<dbReference type="AlphaFoldDB" id="A0A5M6DPG8"/>
<proteinExistence type="predicted"/>
<keyword evidence="5" id="KW-1185">Reference proteome</keyword>
<dbReference type="Pfam" id="PF01522">
    <property type="entry name" value="Polysacc_deac_1"/>
    <property type="match status" value="1"/>
</dbReference>
<dbReference type="GO" id="GO:0016810">
    <property type="term" value="F:hydrolase activity, acting on carbon-nitrogen (but not peptide) bonds"/>
    <property type="evidence" value="ECO:0007669"/>
    <property type="project" value="InterPro"/>
</dbReference>
<evidence type="ECO:0000313" key="5">
    <source>
        <dbReference type="Proteomes" id="UP000323426"/>
    </source>
</evidence>
<dbReference type="RefSeq" id="WP_150087268.1">
    <property type="nucleotide sequence ID" value="NZ_VWSF01000003.1"/>
</dbReference>
<comment type="caution">
    <text evidence="4">The sequence shown here is derived from an EMBL/GenBank/DDBJ whole genome shotgun (WGS) entry which is preliminary data.</text>
</comment>
<keyword evidence="2" id="KW-0378">Hydrolase</keyword>
<name>A0A5M6DPG8_9BACT</name>
<evidence type="ECO:0000256" key="2">
    <source>
        <dbReference type="ARBA" id="ARBA00022801"/>
    </source>
</evidence>
<dbReference type="Gene3D" id="3.20.20.370">
    <property type="entry name" value="Glycoside hydrolase/deacetylase"/>
    <property type="match status" value="1"/>
</dbReference>
<sequence length="209" mass="24241">MRLFSTPWLVKTLLPGLTWHRPTSEKIIYLTFDDGPVPEFTPFVLDQLQQYQAQATFFCVGDNLRKYPELVMQTAAAGHTLANHTYHHLKGWQTRSAAYLANIEQCQQELDKIIPAKKNKLFRPPYGKFTPQQYYLLKSDYQIVMWDVLTYDFDKSLTQEACLNKTIKNTKPGSIVVFHDSQKASRNMQYVLPRLLAHFTALGYRFSAL</sequence>
<feature type="domain" description="NodB homology" evidence="3">
    <location>
        <begin position="26"/>
        <end position="207"/>
    </location>
</feature>
<organism evidence="4 5">
    <name type="scientific">Adhaeribacter rhizoryzae</name>
    <dbReference type="NCBI Taxonomy" id="2607907"/>
    <lineage>
        <taxon>Bacteria</taxon>
        <taxon>Pseudomonadati</taxon>
        <taxon>Bacteroidota</taxon>
        <taxon>Cytophagia</taxon>
        <taxon>Cytophagales</taxon>
        <taxon>Hymenobacteraceae</taxon>
        <taxon>Adhaeribacter</taxon>
    </lineage>
</organism>
<dbReference type="PANTHER" id="PTHR10587:SF133">
    <property type="entry name" value="CHITIN DEACETYLASE 1-RELATED"/>
    <property type="match status" value="1"/>
</dbReference>
<dbReference type="EMBL" id="VWSF01000003">
    <property type="protein sequence ID" value="KAA5548132.1"/>
    <property type="molecule type" value="Genomic_DNA"/>
</dbReference>
<accession>A0A5M6DPG8</accession>